<organism evidence="9 10">
    <name type="scientific">Acidithiobacillus thiooxidans ATCC 19377</name>
    <dbReference type="NCBI Taxonomy" id="637390"/>
    <lineage>
        <taxon>Bacteria</taxon>
        <taxon>Pseudomonadati</taxon>
        <taxon>Pseudomonadota</taxon>
        <taxon>Acidithiobacillia</taxon>
        <taxon>Acidithiobacillales</taxon>
        <taxon>Acidithiobacillaceae</taxon>
        <taxon>Acidithiobacillus</taxon>
    </lineage>
</organism>
<proteinExistence type="inferred from homology"/>
<keyword evidence="3" id="KW-1029">Fimbrium biogenesis</keyword>
<evidence type="ECO:0000313" key="10">
    <source>
        <dbReference type="Proteomes" id="UP000315403"/>
    </source>
</evidence>
<dbReference type="EMBL" id="SZUV01000001">
    <property type="protein sequence ID" value="TQN50268.1"/>
    <property type="molecule type" value="Genomic_DNA"/>
</dbReference>
<reference evidence="9 10" key="1">
    <citation type="submission" date="2019-03" db="EMBL/GenBank/DDBJ databases">
        <title>New insights into Acidothiobacillus thiooxidans sulfur metabolism through coupled gene expression, solution geochemistry, microscopy and spectroscopy analyses.</title>
        <authorList>
            <person name="Camacho D."/>
            <person name="Frazao R."/>
            <person name="Fouillen A."/>
            <person name="Nanci A."/>
            <person name="Lang B.F."/>
            <person name="Apte S.C."/>
            <person name="Baron C."/>
            <person name="Warren L.A."/>
        </authorList>
    </citation>
    <scope>NUCLEOTIDE SEQUENCE [LARGE SCALE GENOMIC DNA]</scope>
    <source>
        <strain evidence="9 10">ATCC 19377</strain>
    </source>
</reference>
<dbReference type="GO" id="GO:0009289">
    <property type="term" value="C:pilus"/>
    <property type="evidence" value="ECO:0007669"/>
    <property type="project" value="UniProtKB-SubCell"/>
</dbReference>
<dbReference type="Gene3D" id="2.130.10.10">
    <property type="entry name" value="YVTN repeat-like/Quinoprotein amine dehydrogenase"/>
    <property type="match status" value="1"/>
</dbReference>
<dbReference type="Gene3D" id="3.40.50.410">
    <property type="entry name" value="von Willebrand factor, type A domain"/>
    <property type="match status" value="1"/>
</dbReference>
<sequence>MQHLSSQRNVLIMMLGTVLWLLGATWASASTSPFPTLPLATIPLISVQYGAPQILFVLDNSQSMDGNLAGAIMTGSGTVSTSVCTEPDGWWGCQNTTTKSVNEHTSSPSDFTVPSGFVPPVTGGSPGTREPYTSDSNGTLVDNSPSRLNVAKAAIEQAYRQWNGVMDFGLMDYGVQGTPSLYTTWVYDMSGPDGFTFGDSSTAPNGLEAVPNPCYYTNTQSTNACGQIHTFFENQGVSGSFSDPYLYIQASSDAPNINDVLYASGGLSTNFITYNGPSPADPYTSYTLQDYNNGNISESYSSSTSGYGGFSTSPTNAGYVPYSPQVWYSERGFGYDNNVTNAGHLVVPIATSNADASDFATALAPETNNPASGEIKADAVDATMAGTLQSAYDYLTGVSPGSNGNRYPTLPVSSCNGKKYVILVTDGLPTVGINGTLWPPLGSAAAAGYGVTATFHKNGSVKSTNDHALTDTITAITDLANQGIKTYVVGLGAGVDPSKDPAAAATLKAMAVAGGTQDYIPAKTPAALSQALTTILQAIEAQQSTTGVSLNSSSETGANLVYQASYITKLWTGNLKAESLSSILSGSASPTVQWQASGSLPAGTLTANSLQNGATPNVFTWNPSASSTGTSNGNGLGEPFVWADLSPTQQNELETGYTALPEAQQQVFGSSAAYGQAIMQWMLNGNTSGGIFRSPASLLADIVNSTPLYVGAPDSGNLSPSYQAFATDHAGRTPMVYVGANGGMLYGFNADTGTPVFSFVPSGGIYARLSALPQIGYTHQFYVNGSPSEASIQTSSGQWESVLAGGLDSGGQSIYALNVTNPTAFTASDVLWNFTSPDLGDTYSQPQITEVDVNGTPTWVALFGSGYNSPAGYPYLFIVNAATGDLIQSVNLCASIPADEAAQDCNTRYPDGLSTPALATNGSGLIASTVYVGDLQGNLWRINLQQLLNPSQGTNPASDSGTGTPPTVSVLYHATTTNSSGTVVPAPITTQPLVTPAPSGAPAGNMVFFGTGELLTTQNLTNTNVQSVYGILDTGTGKTITQSQLQKRGIMGATTASGQNIIVASSNQATDIDWADQDGWYMPLTGSGLPVGLRVITHLDLNLNRLIFSIYAPNVATCGGSGQSYLMILNYLQGRSFGQPQFYAGSHFTDPLTSNGKNAMGASLGHQYAGSPTQTGNHLLVPLGNGRIKSLSLPSPSVAPFGWRSLL</sequence>
<evidence type="ECO:0000256" key="7">
    <source>
        <dbReference type="SAM" id="MobiDB-lite"/>
    </source>
</evidence>
<evidence type="ECO:0000256" key="3">
    <source>
        <dbReference type="ARBA" id="ARBA00022558"/>
    </source>
</evidence>
<dbReference type="Pfam" id="PF05567">
    <property type="entry name" value="T4P_PilY1"/>
    <property type="match status" value="1"/>
</dbReference>
<gene>
    <name evidence="9" type="primary">pilY1_3</name>
    <name evidence="9" type="ORF">DLNHIDIE_00121</name>
</gene>
<feature type="region of interest" description="Disordered" evidence="7">
    <location>
        <begin position="123"/>
        <end position="143"/>
    </location>
</feature>
<keyword evidence="4" id="KW-0479">Metal-binding</keyword>
<evidence type="ECO:0000313" key="9">
    <source>
        <dbReference type="EMBL" id="TQN50268.1"/>
    </source>
</evidence>
<evidence type="ECO:0000256" key="5">
    <source>
        <dbReference type="ARBA" id="ARBA00022837"/>
    </source>
</evidence>
<evidence type="ECO:0000256" key="4">
    <source>
        <dbReference type="ARBA" id="ARBA00022723"/>
    </source>
</evidence>
<protein>
    <submittedName>
        <fullName evidence="9">Type IV pilus biogenesis factor PilY1</fullName>
    </submittedName>
</protein>
<dbReference type="SUPFAM" id="SSF53300">
    <property type="entry name" value="vWA-like"/>
    <property type="match status" value="1"/>
</dbReference>
<keyword evidence="6" id="KW-0281">Fimbrium</keyword>
<evidence type="ECO:0000256" key="2">
    <source>
        <dbReference type="ARBA" id="ARBA00008387"/>
    </source>
</evidence>
<dbReference type="InterPro" id="IPR015943">
    <property type="entry name" value="WD40/YVTN_repeat-like_dom_sf"/>
</dbReference>
<feature type="domain" description="VWFA" evidence="8">
    <location>
        <begin position="388"/>
        <end position="539"/>
    </location>
</feature>
<dbReference type="PROSITE" id="PS50234">
    <property type="entry name" value="VWFA"/>
    <property type="match status" value="1"/>
</dbReference>
<feature type="compositionally biased region" description="Polar residues" evidence="7">
    <location>
        <begin position="131"/>
        <end position="143"/>
    </location>
</feature>
<dbReference type="InterPro" id="IPR011047">
    <property type="entry name" value="Quinoprotein_ADH-like_sf"/>
</dbReference>
<dbReference type="SUPFAM" id="SSF50998">
    <property type="entry name" value="Quinoprotein alcohol dehydrogenase-like"/>
    <property type="match status" value="1"/>
</dbReference>
<comment type="similarity">
    <text evidence="2">Belongs to the PilY1 family.</text>
</comment>
<comment type="caution">
    <text evidence="9">The sequence shown here is derived from an EMBL/GenBank/DDBJ whole genome shotgun (WGS) entry which is preliminary data.</text>
</comment>
<name>A0A543Q1U0_ACITH</name>
<dbReference type="Proteomes" id="UP000315403">
    <property type="component" value="Unassembled WGS sequence"/>
</dbReference>
<dbReference type="InterPro" id="IPR008707">
    <property type="entry name" value="B-propeller_PilY1"/>
</dbReference>
<accession>A0A543Q1U0</accession>
<dbReference type="GO" id="GO:0046872">
    <property type="term" value="F:metal ion binding"/>
    <property type="evidence" value="ECO:0007669"/>
    <property type="project" value="UniProtKB-KW"/>
</dbReference>
<evidence type="ECO:0000259" key="8">
    <source>
        <dbReference type="PROSITE" id="PS50234"/>
    </source>
</evidence>
<dbReference type="AlphaFoldDB" id="A0A543Q1U0"/>
<comment type="subcellular location">
    <subcellularLocation>
        <location evidence="1">Fimbrium</location>
    </subcellularLocation>
</comment>
<dbReference type="InterPro" id="IPR002035">
    <property type="entry name" value="VWF_A"/>
</dbReference>
<keyword evidence="5" id="KW-0106">Calcium</keyword>
<evidence type="ECO:0000256" key="1">
    <source>
        <dbReference type="ARBA" id="ARBA00004561"/>
    </source>
</evidence>
<dbReference type="InterPro" id="IPR036465">
    <property type="entry name" value="vWFA_dom_sf"/>
</dbReference>
<evidence type="ECO:0000256" key="6">
    <source>
        <dbReference type="ARBA" id="ARBA00023263"/>
    </source>
</evidence>